<reference evidence="1" key="1">
    <citation type="journal article" date="2021" name="Proc. Natl. Acad. Sci. U.S.A.">
        <title>A Catalog of Tens of Thousands of Viruses from Human Metagenomes Reveals Hidden Associations with Chronic Diseases.</title>
        <authorList>
            <person name="Tisza M.J."/>
            <person name="Buck C.B."/>
        </authorList>
    </citation>
    <scope>NUCLEOTIDE SEQUENCE</scope>
    <source>
        <strain evidence="1">CtIlt3</strain>
    </source>
</reference>
<dbReference type="EMBL" id="BK016049">
    <property type="protein sequence ID" value="DAF91310.1"/>
    <property type="molecule type" value="Genomic_DNA"/>
</dbReference>
<accession>A0A8S5UAC3</accession>
<protein>
    <recommendedName>
        <fullName evidence="2">Rz1 lytic protein</fullName>
    </recommendedName>
</protein>
<evidence type="ECO:0008006" key="2">
    <source>
        <dbReference type="Google" id="ProtNLM"/>
    </source>
</evidence>
<organism evidence="1">
    <name type="scientific">Podoviridae sp. ctIlt3</name>
    <dbReference type="NCBI Taxonomy" id="2825239"/>
    <lineage>
        <taxon>Viruses</taxon>
        <taxon>Duplodnaviria</taxon>
        <taxon>Heunggongvirae</taxon>
        <taxon>Uroviricota</taxon>
        <taxon>Caudoviricetes</taxon>
    </lineage>
</organism>
<sequence length="108" mass="12179">MRKTRLPWTSKTRRVMSTWLWRTMSVLSALFLLMQIVGCGTTQPAWVPAPPLPASLTAETPQPIIPPGRLRWGQSLDLNLSLLAALGQCNRDKADIRDIEIQRQTSQK</sequence>
<dbReference type="InterPro" id="IPR058979">
    <property type="entry name" value="LysC-like"/>
</dbReference>
<evidence type="ECO:0000313" key="1">
    <source>
        <dbReference type="EMBL" id="DAF91310.1"/>
    </source>
</evidence>
<dbReference type="Pfam" id="PF23793">
    <property type="entry name" value="LysC"/>
    <property type="match status" value="1"/>
</dbReference>
<name>A0A8S5UAC3_9CAUD</name>
<proteinExistence type="predicted"/>